<protein>
    <recommendedName>
        <fullName evidence="3">Group-specific protein</fullName>
    </recommendedName>
</protein>
<evidence type="ECO:0008006" key="3">
    <source>
        <dbReference type="Google" id="ProtNLM"/>
    </source>
</evidence>
<accession>A0A3A9K974</accession>
<evidence type="ECO:0000313" key="2">
    <source>
        <dbReference type="Proteomes" id="UP000281498"/>
    </source>
</evidence>
<dbReference type="AlphaFoldDB" id="A0A3A9K974"/>
<reference evidence="1 2" key="1">
    <citation type="submission" date="2017-10" db="EMBL/GenBank/DDBJ databases">
        <title>Bacillus sp. nov., a halophilic bacterium isolated from a Keqin Lake.</title>
        <authorList>
            <person name="Wang H."/>
        </authorList>
    </citation>
    <scope>NUCLEOTIDE SEQUENCE [LARGE SCALE GENOMIC DNA]</scope>
    <source>
        <strain evidence="1 2">KCTC 13187</strain>
    </source>
</reference>
<dbReference type="OrthoDB" id="2964978at2"/>
<organism evidence="1 2">
    <name type="scientific">Salipaludibacillus neizhouensis</name>
    <dbReference type="NCBI Taxonomy" id="885475"/>
    <lineage>
        <taxon>Bacteria</taxon>
        <taxon>Bacillati</taxon>
        <taxon>Bacillota</taxon>
        <taxon>Bacilli</taxon>
        <taxon>Bacillales</taxon>
        <taxon>Bacillaceae</taxon>
    </lineage>
</organism>
<keyword evidence="2" id="KW-1185">Reference proteome</keyword>
<proteinExistence type="predicted"/>
<sequence length="171" mass="20052">MFDPTIFDNLKVAFENHVYDLDNLNREIDITNRQDLLDLSLMSREFVIEFELVDQQEVKAEIVLEATLKDLASEILETSGESPGCTLSVRFHMVVEDIEDECELIDEILENIWKPDHRPAQTLRFTYGNAHNEYRNTVEVPFNHKINEDHMDQIPEFIDHVVQTLHELNEL</sequence>
<dbReference type="Proteomes" id="UP000281498">
    <property type="component" value="Unassembled WGS sequence"/>
</dbReference>
<dbReference type="RefSeq" id="WP_110935466.1">
    <property type="nucleotide sequence ID" value="NZ_KZ614146.1"/>
</dbReference>
<comment type="caution">
    <text evidence="1">The sequence shown here is derived from an EMBL/GenBank/DDBJ whole genome shotgun (WGS) entry which is preliminary data.</text>
</comment>
<evidence type="ECO:0000313" key="1">
    <source>
        <dbReference type="EMBL" id="RKL67370.1"/>
    </source>
</evidence>
<dbReference type="EMBL" id="PDOE01000003">
    <property type="protein sequence ID" value="RKL67370.1"/>
    <property type="molecule type" value="Genomic_DNA"/>
</dbReference>
<name>A0A3A9K974_9BACI</name>
<gene>
    <name evidence="1" type="ORF">CR203_08360</name>
</gene>